<dbReference type="CDD" id="cd17546">
    <property type="entry name" value="REC_hyHK_CKI1_RcsC-like"/>
    <property type="match status" value="2"/>
</dbReference>
<dbReference type="Gene3D" id="3.30.565.10">
    <property type="entry name" value="Histidine kinase-like ATPase, C-terminal domain"/>
    <property type="match status" value="1"/>
</dbReference>
<evidence type="ECO:0000256" key="2">
    <source>
        <dbReference type="ARBA" id="ARBA00004651"/>
    </source>
</evidence>
<dbReference type="PROSITE" id="PS50109">
    <property type="entry name" value="HIS_KIN"/>
    <property type="match status" value="1"/>
</dbReference>
<dbReference type="PROSITE" id="PS50894">
    <property type="entry name" value="HPT"/>
    <property type="match status" value="1"/>
</dbReference>
<evidence type="ECO:0000256" key="5">
    <source>
        <dbReference type="ARBA" id="ARBA00022553"/>
    </source>
</evidence>
<feature type="domain" description="Response regulatory" evidence="20">
    <location>
        <begin position="917"/>
        <end position="1039"/>
    </location>
</feature>
<comment type="subcellular location">
    <subcellularLocation>
        <location evidence="2">Cell membrane</location>
        <topology evidence="2">Multi-pass membrane protein</topology>
    </subcellularLocation>
</comment>
<keyword evidence="25" id="KW-1185">Reference proteome</keyword>
<dbReference type="SMART" id="SM00448">
    <property type="entry name" value="REC"/>
    <property type="match status" value="2"/>
</dbReference>
<dbReference type="Gene3D" id="1.10.287.130">
    <property type="match status" value="1"/>
</dbReference>
<keyword evidence="5 15" id="KW-0597">Phosphoprotein</keyword>
<dbReference type="InterPro" id="IPR003661">
    <property type="entry name" value="HisK_dim/P_dom"/>
</dbReference>
<evidence type="ECO:0000256" key="15">
    <source>
        <dbReference type="PROSITE-ProRule" id="PRU00169"/>
    </source>
</evidence>
<dbReference type="InterPro" id="IPR029151">
    <property type="entry name" value="Sensor-like_sf"/>
</dbReference>
<dbReference type="InterPro" id="IPR011006">
    <property type="entry name" value="CheY-like_superfamily"/>
</dbReference>
<dbReference type="Gene3D" id="3.30.450.20">
    <property type="entry name" value="PAS domain"/>
    <property type="match status" value="2"/>
</dbReference>
<evidence type="ECO:0000256" key="7">
    <source>
        <dbReference type="ARBA" id="ARBA00022692"/>
    </source>
</evidence>
<evidence type="ECO:0000256" key="6">
    <source>
        <dbReference type="ARBA" id="ARBA00022679"/>
    </source>
</evidence>
<feature type="transmembrane region" description="Helical" evidence="18">
    <location>
        <begin position="39"/>
        <end position="62"/>
    </location>
</feature>
<dbReference type="NCBIfam" id="TIGR00229">
    <property type="entry name" value="sensory_box"/>
    <property type="match status" value="2"/>
</dbReference>
<evidence type="ECO:0000256" key="1">
    <source>
        <dbReference type="ARBA" id="ARBA00000085"/>
    </source>
</evidence>
<sequence length="1417" mass="158451">MLGHGKTAHHSIQSTSRAPESQDMASPPDNSIWRIQKPIIASFLLAYGSLLGLFLLSLNWMLAEQDQGFNNRFHQEVESSLRLMLEESRRAMEGQLLGLTHNPEIQALFRARQRDALLRKSLPMLQHWQREQAISHLYFHDNAGTNILRVHNPTLHGDRIQRLSTRLAIESLQTAHGLEIGLNGELSLRVVLPWKVDGELIGLLEMGKDLAGMLPTLRKTLHADLYLFLNKTYLDMNAWKERTDYPTAAEEWDHFPDVVRSMGSKHTLPPEMARQVRANQWKDGLLETVLTDNEGVNHLHHFTLPLRDIRERDVARLLVIHEDQFLDKITNAHKNRVIFGITLSALFLAWVFRHLLSRIEGNLRKATAELRHGEERNRAILDTALDAIISIDTQGRILEFNKAAERIFGFRKQDVLGHDIAETIIPPELRESHRQGIVRYLSTGEQRVINQHIEIHAINARGVRIPTEIAITVIPGEQFTFFTAFLRDISERKQMLTSLNEAIAQAESSNLKMRQEMIRHEQTLARLQSSEERFRSVTLSIRDAIIAVDCAQKIIFWNKGAESLFGYSKEEILGQTLRPLIPDRHAEAHRMGFERFLQTGHAPMLGLTTEMSGRRKDGQEFPLEMSLNAWTHADGSRYFSAVIRDITERKQAEAALLAAKENAEAANRAKSLFLANMSHEIRTPMNTIIGLGYLLSQTPLTPGQQARMRKIQYAAETLLGIINDILDFSKIEAGRMELELHPFQLGEVMEKVASMVSMRAEEKGLEILFSIPPDLPRSLIGDALRLEQILINLGTNAVKFTHAGEIVFRVEAQEMTDKTAHLRFSVKDSGIGLTKEQITGLFQPFVQADSSTTRHYGGTGLGLAICKSLVDQMNGSFTVISAPGKGSEFAFTVPMARQFPQEPVQISLAGHHSGILRVLVVDDNDSSRLILSEMVRGLDCTVHAVASGEEALEEMRRAVDSWERPYDLVLLDWQMPDMDGIETARHIRDIAANNSSLVIMVTAHGRQEVMREAKDVGINGFVLKPVTPSTLLNTIQETFGRGMVAQMSGPVKSQERIPAHLKGKRILVVEDHEINWQVAEGILAKAGIASEHASNGKEALERVFADPDRYDLVLMDLQMPVMDGYEATRRLRLRLDAGRLPIVAMTANALKSEKDQCLAIGMNDYLTKPVVVAHLFAVLGGLIPATGATLAPEAQGPKKAPPERLPTDAAGVVAEMPLPEIEGIDIHAALERLDGDVDLFMRLTRQFITAHRNTVERIAEALADGDAETARALTHGVKGVAGNLSANQVAEQAARLEMLVKEGDLDGARHQLEGLREEVSTLIAAIERQADREPIPAPMIEPLEQSTLPPGEMERLLDLLIDGDFEARELFGRLAPHLRGRADTGRLDRIQQHLEMLEFEEAAREVADEMAAWAEQK</sequence>
<name>A0ABQ0C603_9PROT</name>
<keyword evidence="9 24" id="KW-0418">Kinase</keyword>
<dbReference type="Pfam" id="PF00989">
    <property type="entry name" value="PAS"/>
    <property type="match status" value="2"/>
</dbReference>
<keyword evidence="11 18" id="KW-1133">Transmembrane helix</keyword>
<feature type="modified residue" description="Phosphohistidine" evidence="14">
    <location>
        <position position="1275"/>
    </location>
</feature>
<dbReference type="InterPro" id="IPR003594">
    <property type="entry name" value="HATPase_dom"/>
</dbReference>
<evidence type="ECO:0000256" key="4">
    <source>
        <dbReference type="ARBA" id="ARBA00022475"/>
    </source>
</evidence>
<keyword evidence="8" id="KW-0547">Nucleotide-binding</keyword>
<dbReference type="InterPro" id="IPR000700">
    <property type="entry name" value="PAS-assoc_C"/>
</dbReference>
<feature type="domain" description="PAS" evidence="21">
    <location>
        <begin position="373"/>
        <end position="444"/>
    </location>
</feature>
<dbReference type="CDD" id="cd00082">
    <property type="entry name" value="HisKA"/>
    <property type="match status" value="1"/>
</dbReference>
<protein>
    <recommendedName>
        <fullName evidence="3">histidine kinase</fullName>
        <ecNumber evidence="3">2.7.13.3</ecNumber>
    </recommendedName>
</protein>
<dbReference type="InterPro" id="IPR000014">
    <property type="entry name" value="PAS"/>
</dbReference>
<dbReference type="InterPro" id="IPR036641">
    <property type="entry name" value="HPT_dom_sf"/>
</dbReference>
<dbReference type="Pfam" id="PF00072">
    <property type="entry name" value="Response_reg"/>
    <property type="match status" value="2"/>
</dbReference>
<evidence type="ECO:0000256" key="11">
    <source>
        <dbReference type="ARBA" id="ARBA00022989"/>
    </source>
</evidence>
<dbReference type="PROSITE" id="PS50110">
    <property type="entry name" value="RESPONSE_REGULATORY"/>
    <property type="match status" value="2"/>
</dbReference>
<dbReference type="PANTHER" id="PTHR45339:SF1">
    <property type="entry name" value="HYBRID SIGNAL TRANSDUCTION HISTIDINE KINASE J"/>
    <property type="match status" value="1"/>
</dbReference>
<dbReference type="InterPro" id="IPR008207">
    <property type="entry name" value="Sig_transdc_His_kin_Hpt_dom"/>
</dbReference>
<dbReference type="InterPro" id="IPR013767">
    <property type="entry name" value="PAS_fold"/>
</dbReference>
<dbReference type="Pfam" id="PF01627">
    <property type="entry name" value="Hpt"/>
    <property type="match status" value="1"/>
</dbReference>
<feature type="compositionally biased region" description="Polar residues" evidence="17">
    <location>
        <begin position="10"/>
        <end position="19"/>
    </location>
</feature>
<dbReference type="SUPFAM" id="SSF55874">
    <property type="entry name" value="ATPase domain of HSP90 chaperone/DNA topoisomerase II/histidine kinase"/>
    <property type="match status" value="1"/>
</dbReference>
<dbReference type="GO" id="GO:0004673">
    <property type="term" value="F:protein histidine kinase activity"/>
    <property type="evidence" value="ECO:0007669"/>
    <property type="project" value="UniProtKB-EC"/>
</dbReference>
<evidence type="ECO:0000313" key="25">
    <source>
        <dbReference type="Proteomes" id="UP001628193"/>
    </source>
</evidence>
<comment type="caution">
    <text evidence="24">The sequence shown here is derived from an EMBL/GenBank/DDBJ whole genome shotgun (WGS) entry which is preliminary data.</text>
</comment>
<dbReference type="InterPro" id="IPR001610">
    <property type="entry name" value="PAC"/>
</dbReference>
<evidence type="ECO:0000259" key="19">
    <source>
        <dbReference type="PROSITE" id="PS50109"/>
    </source>
</evidence>
<dbReference type="PROSITE" id="PS50112">
    <property type="entry name" value="PAS"/>
    <property type="match status" value="2"/>
</dbReference>
<dbReference type="CDD" id="cd16922">
    <property type="entry name" value="HATPase_EvgS-ArcB-TorS-like"/>
    <property type="match status" value="1"/>
</dbReference>
<evidence type="ECO:0000256" key="13">
    <source>
        <dbReference type="ARBA" id="ARBA00023136"/>
    </source>
</evidence>
<dbReference type="Gene3D" id="3.40.50.2300">
    <property type="match status" value="2"/>
</dbReference>
<feature type="domain" description="Histidine kinase" evidence="19">
    <location>
        <begin position="676"/>
        <end position="897"/>
    </location>
</feature>
<organism evidence="24 25">
    <name type="scientific">Candidatus Magnetaquiglobus chichijimensis</name>
    <dbReference type="NCBI Taxonomy" id="3141448"/>
    <lineage>
        <taxon>Bacteria</taxon>
        <taxon>Pseudomonadati</taxon>
        <taxon>Pseudomonadota</taxon>
        <taxon>Magnetococcia</taxon>
        <taxon>Magnetococcales</taxon>
        <taxon>Candidatus Magnetaquicoccaceae</taxon>
        <taxon>Candidatus Magnetaquiglobus</taxon>
    </lineage>
</organism>
<dbReference type="SUPFAM" id="SSF55785">
    <property type="entry name" value="PYP-like sensor domain (PAS domain)"/>
    <property type="match status" value="2"/>
</dbReference>
<evidence type="ECO:0000256" key="17">
    <source>
        <dbReference type="SAM" id="MobiDB-lite"/>
    </source>
</evidence>
<dbReference type="SUPFAM" id="SSF52172">
    <property type="entry name" value="CheY-like"/>
    <property type="match status" value="2"/>
</dbReference>
<evidence type="ECO:0000259" key="20">
    <source>
        <dbReference type="PROSITE" id="PS50110"/>
    </source>
</evidence>
<dbReference type="InterPro" id="IPR036890">
    <property type="entry name" value="HATPase_C_sf"/>
</dbReference>
<evidence type="ECO:0000256" key="8">
    <source>
        <dbReference type="ARBA" id="ARBA00022741"/>
    </source>
</evidence>
<evidence type="ECO:0000313" key="24">
    <source>
        <dbReference type="EMBL" id="GAB0056321.1"/>
    </source>
</evidence>
<dbReference type="SUPFAM" id="SSF47384">
    <property type="entry name" value="Homodimeric domain of signal transducing histidine kinase"/>
    <property type="match status" value="1"/>
</dbReference>
<dbReference type="InterPro" id="IPR035965">
    <property type="entry name" value="PAS-like_dom_sf"/>
</dbReference>
<dbReference type="EMBL" id="BAAFGK010000002">
    <property type="protein sequence ID" value="GAB0056321.1"/>
    <property type="molecule type" value="Genomic_DNA"/>
</dbReference>
<dbReference type="PRINTS" id="PR00344">
    <property type="entry name" value="BCTRLSENSOR"/>
</dbReference>
<keyword evidence="13 18" id="KW-0472">Membrane</keyword>
<evidence type="ECO:0000256" key="12">
    <source>
        <dbReference type="ARBA" id="ARBA00023012"/>
    </source>
</evidence>
<feature type="transmembrane region" description="Helical" evidence="18">
    <location>
        <begin position="337"/>
        <end position="356"/>
    </location>
</feature>
<feature type="domain" description="PAS" evidence="21">
    <location>
        <begin position="530"/>
        <end position="600"/>
    </location>
</feature>
<evidence type="ECO:0000256" key="9">
    <source>
        <dbReference type="ARBA" id="ARBA00022777"/>
    </source>
</evidence>
<dbReference type="PROSITE" id="PS50113">
    <property type="entry name" value="PAC"/>
    <property type="match status" value="1"/>
</dbReference>
<evidence type="ECO:0000259" key="23">
    <source>
        <dbReference type="PROSITE" id="PS50894"/>
    </source>
</evidence>
<comment type="catalytic activity">
    <reaction evidence="1">
        <text>ATP + protein L-histidine = ADP + protein N-phospho-L-histidine.</text>
        <dbReference type="EC" id="2.7.13.3"/>
    </reaction>
</comment>
<dbReference type="Gene3D" id="1.20.120.160">
    <property type="entry name" value="HPT domain"/>
    <property type="match status" value="1"/>
</dbReference>
<dbReference type="PANTHER" id="PTHR45339">
    <property type="entry name" value="HYBRID SIGNAL TRANSDUCTION HISTIDINE KINASE J"/>
    <property type="match status" value="1"/>
</dbReference>
<feature type="coiled-coil region" evidence="16">
    <location>
        <begin position="496"/>
        <end position="523"/>
    </location>
</feature>
<dbReference type="SUPFAM" id="SSF47226">
    <property type="entry name" value="Histidine-containing phosphotransfer domain, HPT domain"/>
    <property type="match status" value="1"/>
</dbReference>
<dbReference type="SMART" id="SM00086">
    <property type="entry name" value="PAC"/>
    <property type="match status" value="2"/>
</dbReference>
<evidence type="ECO:0000259" key="22">
    <source>
        <dbReference type="PROSITE" id="PS50113"/>
    </source>
</evidence>
<dbReference type="CDD" id="cd00130">
    <property type="entry name" value="PAS"/>
    <property type="match status" value="2"/>
</dbReference>
<dbReference type="InterPro" id="IPR036097">
    <property type="entry name" value="HisK_dim/P_sf"/>
</dbReference>
<keyword evidence="10" id="KW-0067">ATP-binding</keyword>
<dbReference type="Pfam" id="PF14827">
    <property type="entry name" value="dCache_3"/>
    <property type="match status" value="1"/>
</dbReference>
<dbReference type="InterPro" id="IPR029150">
    <property type="entry name" value="dCache_3"/>
</dbReference>
<dbReference type="EC" id="2.7.13.3" evidence="3"/>
<keyword evidence="16" id="KW-0175">Coiled coil</keyword>
<keyword evidence="7 18" id="KW-0812">Transmembrane</keyword>
<dbReference type="Pfam" id="PF02518">
    <property type="entry name" value="HATPase_c"/>
    <property type="match status" value="1"/>
</dbReference>
<reference evidence="24 25" key="1">
    <citation type="submission" date="2024-09" db="EMBL/GenBank/DDBJ databases">
        <title>Draft genome sequence of Candidatus Magnetaquicoccaceae bacterium FCR-1.</title>
        <authorList>
            <person name="Shimoshige H."/>
            <person name="Shimamura S."/>
            <person name="Taoka A."/>
            <person name="Kobayashi H."/>
            <person name="Maekawa T."/>
        </authorList>
    </citation>
    <scope>NUCLEOTIDE SEQUENCE [LARGE SCALE GENOMIC DNA]</scope>
    <source>
        <strain evidence="24 25">FCR-1</strain>
    </source>
</reference>
<keyword evidence="12" id="KW-0902">Two-component regulatory system</keyword>
<feature type="region of interest" description="Disordered" evidence="17">
    <location>
        <begin position="1"/>
        <end position="28"/>
    </location>
</feature>
<evidence type="ECO:0000256" key="18">
    <source>
        <dbReference type="SAM" id="Phobius"/>
    </source>
</evidence>
<keyword evidence="6 24" id="KW-0808">Transferase</keyword>
<dbReference type="InterPro" id="IPR004358">
    <property type="entry name" value="Sig_transdc_His_kin-like_C"/>
</dbReference>
<dbReference type="SMART" id="SM00388">
    <property type="entry name" value="HisKA"/>
    <property type="match status" value="1"/>
</dbReference>
<dbReference type="InterPro" id="IPR001789">
    <property type="entry name" value="Sig_transdc_resp-reg_receiver"/>
</dbReference>
<keyword evidence="4" id="KW-1003">Cell membrane</keyword>
<dbReference type="SMART" id="SM00387">
    <property type="entry name" value="HATPase_c"/>
    <property type="match status" value="1"/>
</dbReference>
<feature type="domain" description="HPt" evidence="23">
    <location>
        <begin position="1236"/>
        <end position="1329"/>
    </location>
</feature>
<feature type="coiled-coil region" evidence="16">
    <location>
        <begin position="1305"/>
        <end position="1332"/>
    </location>
</feature>
<dbReference type="SUPFAM" id="SSF103190">
    <property type="entry name" value="Sensory domain-like"/>
    <property type="match status" value="1"/>
</dbReference>
<feature type="modified residue" description="4-aspartylphosphate" evidence="15">
    <location>
        <position position="1116"/>
    </location>
</feature>
<evidence type="ECO:0000256" key="16">
    <source>
        <dbReference type="SAM" id="Coils"/>
    </source>
</evidence>
<evidence type="ECO:0000256" key="14">
    <source>
        <dbReference type="PROSITE-ProRule" id="PRU00110"/>
    </source>
</evidence>
<dbReference type="Pfam" id="PF00512">
    <property type="entry name" value="HisKA"/>
    <property type="match status" value="1"/>
</dbReference>
<dbReference type="InterPro" id="IPR005467">
    <property type="entry name" value="His_kinase_dom"/>
</dbReference>
<feature type="domain" description="Response regulatory" evidence="20">
    <location>
        <begin position="1065"/>
        <end position="1183"/>
    </location>
</feature>
<accession>A0ABQ0C603</accession>
<proteinExistence type="predicted"/>
<gene>
    <name evidence="24" type="primary">rcsC_11</name>
    <name evidence="24" type="ORF">SIID45300_00627</name>
</gene>
<feature type="modified residue" description="4-aspartylphosphate" evidence="15">
    <location>
        <position position="972"/>
    </location>
</feature>
<evidence type="ECO:0000256" key="3">
    <source>
        <dbReference type="ARBA" id="ARBA00012438"/>
    </source>
</evidence>
<evidence type="ECO:0000259" key="21">
    <source>
        <dbReference type="PROSITE" id="PS50112"/>
    </source>
</evidence>
<feature type="domain" description="PAC" evidence="22">
    <location>
        <begin position="607"/>
        <end position="658"/>
    </location>
</feature>
<dbReference type="Proteomes" id="UP001628193">
    <property type="component" value="Unassembled WGS sequence"/>
</dbReference>
<evidence type="ECO:0000256" key="10">
    <source>
        <dbReference type="ARBA" id="ARBA00022840"/>
    </source>
</evidence>
<dbReference type="SMART" id="SM00091">
    <property type="entry name" value="PAS"/>
    <property type="match status" value="2"/>
</dbReference>